<dbReference type="InterPro" id="IPR013665">
    <property type="entry name" value="Sfi1_dom"/>
</dbReference>
<dbReference type="Proteomes" id="UP000006753">
    <property type="component" value="Unassembled WGS sequence"/>
</dbReference>
<proteinExistence type="predicted"/>
<sequence>MPPSGSPTQSSTGQIHPRTADPYYSNEDVALLHDIVVLAQELLPGLPERERLPTNALFNAYYDILPRIGVNADHDSRYARVLFKIGGLRGAGTLYEKFEEILARMGIEIEFDHGDDDNDNTEGEYNQAEQSQHGLDVSNNTSSDAPAAGNSPKRRRNSESSAWDLGIDQRTPITPRRNSFTTIGNARSEFGTSQGILQELRQPASRSNIRAPSKNRAPVNHKEEDTVDNVGLWLNARSPKLRGRSRGRSVSTHASLRIRRRGRSNSTGRGHYSQSVHPLDPSSEDDHRDRNLTSFISSFGEETRELLHDEQPAHQPENLLEIKASLVLQQSARHLTRQIFRQWRHKTLQLQEDVKILNRVANWHDKRSLLRSAFDQWRAQYLEKHTSTDEEQFYAHLEEEATKARNTTLLQRAFNHWSNSANEQVERTAVARRHIVRTRVFNAWKEITAVNEMKVRRHVLKKFFSKWVQKREETARDNTAAVQMYEDNLVKKVYDQWARKVSEHRATALWAEGAKRRALFKWIVVSHNNWERSRTAEESARLDLMWNKLKVWKNQIEVRRRQEQQAEEHYRHTLLTGSFVIWRREQQLLQPKFTVMSNVATRRLQDSFRIWAHRARLEKQAAEVDRTRILREALTAWRLKHRTQIVVARQNRRIAAEALYKWNVQEKLKLAQQLLARRRLQSTLQAWKEKSKASSEQAVDLEAMAQAFVARKRQNAVLQCWNARMASKQQLEAAAVEFRNPRLTQGVVSKWSAQLEHVQELEQRSRIAEYYFATTKALKKWKASTEAAKREKRKLAYIQVRRTAKINLARNVLEKWREKARQVSSLQAQAAEVRHNKDIIIGMDIFDRWKGNAEALAGLESLWRETVLKKHFTAWRRRTDAVLALETEAVLTYQESQTSRAVKRWSLQTLQRGAHSNYAAEIREKNAKKNFRKIFTYWRHTALERRPLPRRKVGFAEPAQLGATERAEAWSDFGDENEMNEWVNGLDEGGGAASTPIPGYLSTPSRSRRSQRVMAVAAKYSTTPRAPLSTPFEKKLRAQWSGG</sequence>
<feature type="region of interest" description="Disordered" evidence="1">
    <location>
        <begin position="238"/>
        <end position="290"/>
    </location>
</feature>
<feature type="region of interest" description="Disordered" evidence="1">
    <location>
        <begin position="989"/>
        <end position="1008"/>
    </location>
</feature>
<dbReference type="HOGENOM" id="CLU_007577_0_0_1"/>
<keyword evidence="4" id="KW-1185">Reference proteome</keyword>
<evidence type="ECO:0000313" key="3">
    <source>
        <dbReference type="EMBL" id="EKD14647.1"/>
    </source>
</evidence>
<feature type="region of interest" description="Disordered" evidence="1">
    <location>
        <begin position="113"/>
        <end position="223"/>
    </location>
</feature>
<name>K1WQQ8_MARBU</name>
<organism evidence="3 4">
    <name type="scientific">Marssonina brunnea f. sp. multigermtubi (strain MB_m1)</name>
    <name type="common">Marssonina leaf spot fungus</name>
    <dbReference type="NCBI Taxonomy" id="1072389"/>
    <lineage>
        <taxon>Eukaryota</taxon>
        <taxon>Fungi</taxon>
        <taxon>Dikarya</taxon>
        <taxon>Ascomycota</taxon>
        <taxon>Pezizomycotina</taxon>
        <taxon>Leotiomycetes</taxon>
        <taxon>Helotiales</taxon>
        <taxon>Drepanopezizaceae</taxon>
        <taxon>Drepanopeziza</taxon>
    </lineage>
</organism>
<dbReference type="PANTHER" id="PTHR22028:SF9">
    <property type="entry name" value="SFI1 SPINDLE BODY DOMAIN-CONTAINING PROTEIN"/>
    <property type="match status" value="1"/>
</dbReference>
<dbReference type="InterPro" id="IPR052270">
    <property type="entry name" value="CACF_protein"/>
</dbReference>
<feature type="compositionally biased region" description="Polar residues" evidence="1">
    <location>
        <begin position="176"/>
        <end position="196"/>
    </location>
</feature>
<dbReference type="STRING" id="1072389.K1WQQ8"/>
<dbReference type="EMBL" id="JH921445">
    <property type="protein sequence ID" value="EKD14647.1"/>
    <property type="molecule type" value="Genomic_DNA"/>
</dbReference>
<accession>K1WQQ8</accession>
<feature type="compositionally biased region" description="Polar residues" evidence="1">
    <location>
        <begin position="123"/>
        <end position="144"/>
    </location>
</feature>
<feature type="compositionally biased region" description="Acidic residues" evidence="1">
    <location>
        <begin position="113"/>
        <end position="122"/>
    </location>
</feature>
<evidence type="ECO:0000313" key="4">
    <source>
        <dbReference type="Proteomes" id="UP000006753"/>
    </source>
</evidence>
<dbReference type="eggNOG" id="KOG4775">
    <property type="taxonomic scope" value="Eukaryota"/>
</dbReference>
<gene>
    <name evidence="3" type="ORF">MBM_07368</name>
</gene>
<dbReference type="PANTHER" id="PTHR22028">
    <property type="entry name" value="SFI1 SPINDLE BODY DOMAIN-CONTAINING PROTEIN-RELATED"/>
    <property type="match status" value="1"/>
</dbReference>
<dbReference type="InParanoid" id="K1WQQ8"/>
<evidence type="ECO:0000259" key="2">
    <source>
        <dbReference type="Pfam" id="PF08457"/>
    </source>
</evidence>
<dbReference type="Pfam" id="PF08457">
    <property type="entry name" value="Sfi1"/>
    <property type="match status" value="1"/>
</dbReference>
<reference evidence="3 4" key="1">
    <citation type="journal article" date="2012" name="BMC Genomics">
        <title>Sequencing the genome of Marssonina brunnea reveals fungus-poplar co-evolution.</title>
        <authorList>
            <person name="Zhu S."/>
            <person name="Cao Y.-Z."/>
            <person name="Jiang C."/>
            <person name="Tan B.-Y."/>
            <person name="Wang Z."/>
            <person name="Feng S."/>
            <person name="Zhang L."/>
            <person name="Su X.-H."/>
            <person name="Brejova B."/>
            <person name="Vinar T."/>
            <person name="Xu M."/>
            <person name="Wang M.-X."/>
            <person name="Zhang S.-G."/>
            <person name="Huang M.-R."/>
            <person name="Wu R."/>
            <person name="Zhou Y."/>
        </authorList>
    </citation>
    <scope>NUCLEOTIDE SEQUENCE [LARGE SCALE GENOMIC DNA]</scope>
    <source>
        <strain evidence="3 4">MB_m1</strain>
    </source>
</reference>
<dbReference type="AlphaFoldDB" id="K1WQQ8"/>
<dbReference type="OMA" id="RFFNGWR"/>
<dbReference type="OrthoDB" id="5215300at2759"/>
<evidence type="ECO:0000256" key="1">
    <source>
        <dbReference type="SAM" id="MobiDB-lite"/>
    </source>
</evidence>
<dbReference type="GO" id="GO:0019902">
    <property type="term" value="F:phosphatase binding"/>
    <property type="evidence" value="ECO:0007669"/>
    <property type="project" value="TreeGrafter"/>
</dbReference>
<feature type="region of interest" description="Disordered" evidence="1">
    <location>
        <begin position="1"/>
        <end position="20"/>
    </location>
</feature>
<feature type="region of interest" description="Disordered" evidence="1">
    <location>
        <begin position="1024"/>
        <end position="1043"/>
    </location>
</feature>
<feature type="compositionally biased region" description="Low complexity" evidence="1">
    <location>
        <begin position="1"/>
        <end position="14"/>
    </location>
</feature>
<dbReference type="KEGG" id="mbe:MBM_07368"/>
<feature type="domain" description="Sfi1 spindle body" evidence="2">
    <location>
        <begin position="385"/>
        <end position="940"/>
    </location>
</feature>
<protein>
    <submittedName>
        <fullName evidence="3">Centrin-binding protein Sfi1</fullName>
    </submittedName>
</protein>